<dbReference type="GO" id="GO:0000270">
    <property type="term" value="P:peptidoglycan metabolic process"/>
    <property type="evidence" value="ECO:0007669"/>
    <property type="project" value="UniProtKB-UniRule"/>
</dbReference>
<keyword evidence="3" id="KW-0472">Membrane</keyword>
<comment type="function">
    <text evidence="3">Lytic transglycosylase with a strong preference for naked glycan strands that lack stem peptides.</text>
</comment>
<dbReference type="RefSeq" id="WP_231812954.1">
    <property type="nucleotide sequence ID" value="NZ_JAJOZR010000003.1"/>
</dbReference>
<evidence type="ECO:0000313" key="7">
    <source>
        <dbReference type="EMBL" id="MCD7108743.1"/>
    </source>
</evidence>
<dbReference type="GO" id="GO:0008932">
    <property type="term" value="F:lytic endotransglycosylase activity"/>
    <property type="evidence" value="ECO:0007669"/>
    <property type="project" value="UniProtKB-UniRule"/>
</dbReference>
<dbReference type="Gene3D" id="2.40.40.10">
    <property type="entry name" value="RlpA-like domain"/>
    <property type="match status" value="1"/>
</dbReference>
<keyword evidence="1 3" id="KW-0456">Lyase</keyword>
<evidence type="ECO:0000256" key="4">
    <source>
        <dbReference type="RuleBase" id="RU003495"/>
    </source>
</evidence>
<dbReference type="SUPFAM" id="SSF50685">
    <property type="entry name" value="Barwin-like endoglucanases"/>
    <property type="match status" value="1"/>
</dbReference>
<evidence type="ECO:0000256" key="2">
    <source>
        <dbReference type="ARBA" id="ARBA00023316"/>
    </source>
</evidence>
<dbReference type="PANTHER" id="PTHR34183:SF8">
    <property type="entry name" value="ENDOLYTIC PEPTIDOGLYCAN TRANSGLYCOSYLASE RLPA-RELATED"/>
    <property type="match status" value="1"/>
</dbReference>
<proteinExistence type="inferred from homology"/>
<keyword evidence="3" id="KW-0449">Lipoprotein</keyword>
<feature type="chain" id="PRO_5040981344" description="Endolytic peptidoglycan transglycosylase RlpA" evidence="5">
    <location>
        <begin position="27"/>
        <end position="120"/>
    </location>
</feature>
<keyword evidence="2 3" id="KW-0961">Cell wall biogenesis/degradation</keyword>
<evidence type="ECO:0000259" key="6">
    <source>
        <dbReference type="Pfam" id="PF03330"/>
    </source>
</evidence>
<dbReference type="HAMAP" id="MF_02071">
    <property type="entry name" value="RlpA"/>
    <property type="match status" value="1"/>
</dbReference>
<dbReference type="GO" id="GO:0071555">
    <property type="term" value="P:cell wall organization"/>
    <property type="evidence" value="ECO:0007669"/>
    <property type="project" value="UniProtKB-KW"/>
</dbReference>
<comment type="similarity">
    <text evidence="3 4">Belongs to the RlpA family.</text>
</comment>
<dbReference type="InterPro" id="IPR036908">
    <property type="entry name" value="RlpA-like_sf"/>
</dbReference>
<dbReference type="InterPro" id="IPR034718">
    <property type="entry name" value="RlpA"/>
</dbReference>
<feature type="domain" description="RlpA-like protein double-psi beta-barrel" evidence="6">
    <location>
        <begin position="31"/>
        <end position="116"/>
    </location>
</feature>
<protein>
    <recommendedName>
        <fullName evidence="3">Endolytic peptidoglycan transglycosylase RlpA</fullName>
        <ecNumber evidence="3">4.2.2.-</ecNumber>
    </recommendedName>
</protein>
<dbReference type="EC" id="4.2.2.-" evidence="3"/>
<dbReference type="InterPro" id="IPR012997">
    <property type="entry name" value="RplA"/>
</dbReference>
<evidence type="ECO:0000256" key="5">
    <source>
        <dbReference type="SAM" id="SignalP"/>
    </source>
</evidence>
<keyword evidence="3" id="KW-1003">Cell membrane</keyword>
<dbReference type="GO" id="GO:0005886">
    <property type="term" value="C:plasma membrane"/>
    <property type="evidence" value="ECO:0007669"/>
    <property type="project" value="UniProtKB-SubCell"/>
</dbReference>
<name>A0A9X1NQV8_9HYPH</name>
<comment type="subcellular location">
    <subcellularLocation>
        <location evidence="3">Cell membrane</location>
        <topology evidence="3">Lipid-anchor</topology>
    </subcellularLocation>
</comment>
<evidence type="ECO:0000256" key="1">
    <source>
        <dbReference type="ARBA" id="ARBA00023239"/>
    </source>
</evidence>
<reference evidence="7" key="1">
    <citation type="submission" date="2021-12" db="EMBL/GenBank/DDBJ databases">
        <authorList>
            <person name="Li Y."/>
        </authorList>
    </citation>
    <scope>NUCLEOTIDE SEQUENCE</scope>
    <source>
        <strain evidence="7">DKSPLA3</strain>
    </source>
</reference>
<keyword evidence="3" id="KW-0564">Palmitate</keyword>
<dbReference type="InterPro" id="IPR009009">
    <property type="entry name" value="RlpA-like_DPBB"/>
</dbReference>
<gene>
    <name evidence="3" type="primary">rlpA</name>
    <name evidence="7" type="ORF">LRX75_06775</name>
</gene>
<feature type="signal peptide" evidence="5">
    <location>
        <begin position="1"/>
        <end position="26"/>
    </location>
</feature>
<keyword evidence="8" id="KW-1185">Reference proteome</keyword>
<dbReference type="AlphaFoldDB" id="A0A9X1NQV8"/>
<accession>A0A9X1NQV8</accession>
<keyword evidence="5" id="KW-0732">Signal</keyword>
<evidence type="ECO:0000313" key="8">
    <source>
        <dbReference type="Proteomes" id="UP001139089"/>
    </source>
</evidence>
<dbReference type="PROSITE" id="PS51257">
    <property type="entry name" value="PROKAR_LIPOPROTEIN"/>
    <property type="match status" value="1"/>
</dbReference>
<comment type="caution">
    <text evidence="7">The sequence shown here is derived from an EMBL/GenBank/DDBJ whole genome shotgun (WGS) entry which is preliminary data.</text>
</comment>
<dbReference type="PANTHER" id="PTHR34183">
    <property type="entry name" value="ENDOLYTIC PEPTIDOGLYCAN TRANSGLYCOSYLASE RLPA"/>
    <property type="match status" value="1"/>
</dbReference>
<dbReference type="Pfam" id="PF03330">
    <property type="entry name" value="DPBB_1"/>
    <property type="match status" value="1"/>
</dbReference>
<dbReference type="NCBIfam" id="TIGR00413">
    <property type="entry name" value="rlpA"/>
    <property type="match status" value="1"/>
</dbReference>
<dbReference type="Proteomes" id="UP001139089">
    <property type="component" value="Unassembled WGS sequence"/>
</dbReference>
<evidence type="ECO:0000256" key="3">
    <source>
        <dbReference type="HAMAP-Rule" id="MF_02071"/>
    </source>
</evidence>
<dbReference type="CDD" id="cd22268">
    <property type="entry name" value="DPBB_RlpA-like"/>
    <property type="match status" value="1"/>
</dbReference>
<dbReference type="EMBL" id="JAJOZR010000003">
    <property type="protein sequence ID" value="MCD7108743.1"/>
    <property type="molecule type" value="Genomic_DNA"/>
</dbReference>
<organism evidence="7 8">
    <name type="scientific">Rhizobium quercicola</name>
    <dbReference type="NCBI Taxonomy" id="2901226"/>
    <lineage>
        <taxon>Bacteria</taxon>
        <taxon>Pseudomonadati</taxon>
        <taxon>Pseudomonadota</taxon>
        <taxon>Alphaproteobacteria</taxon>
        <taxon>Hyphomicrobiales</taxon>
        <taxon>Rhizobiaceae</taxon>
        <taxon>Rhizobium/Agrobacterium group</taxon>
        <taxon>Rhizobium</taxon>
    </lineage>
</organism>
<sequence length="120" mass="12371">MKLANVALAACVALGATLTTITPSQAAGAGCGGASWYALSSRTASGERMNASYLTAAHRSLKFGTRVEVTNKRNGKSVVVRINDRGPFIRGRVLDLSKAAASQVGMVSSGHASICYRVVG</sequence>